<dbReference type="InterPro" id="IPR051558">
    <property type="entry name" value="Metallophosphoesterase_PAP"/>
</dbReference>
<dbReference type="InterPro" id="IPR029052">
    <property type="entry name" value="Metallo-depent_PP-like"/>
</dbReference>
<dbReference type="GO" id="GO:0016787">
    <property type="term" value="F:hydrolase activity"/>
    <property type="evidence" value="ECO:0007669"/>
    <property type="project" value="UniProtKB-KW"/>
</dbReference>
<dbReference type="EMBL" id="CP013650">
    <property type="protein sequence ID" value="ALT00323.1"/>
    <property type="molecule type" value="Genomic_DNA"/>
</dbReference>
<dbReference type="Gene3D" id="3.60.21.10">
    <property type="match status" value="1"/>
</dbReference>
<dbReference type="STRING" id="1526571.AT746_04380"/>
<proteinExistence type="predicted"/>
<dbReference type="InterPro" id="IPR004843">
    <property type="entry name" value="Calcineurin-like_PHP"/>
</dbReference>
<dbReference type="AlphaFoldDB" id="A0A0U3AR21"/>
<dbReference type="PANTHER" id="PTHR10161:SF14">
    <property type="entry name" value="TARTRATE-RESISTANT ACID PHOSPHATASE TYPE 5"/>
    <property type="match status" value="1"/>
</dbReference>
<evidence type="ECO:0000313" key="5">
    <source>
        <dbReference type="EMBL" id="ALT00323.1"/>
    </source>
</evidence>
<sequence>MKAKNRLALVISCLLLTTNACASTNEVAASEDGLNVGFIAFGDSGYHVDYLKKKQFVPKRSTKQDFIDYEYQDWLDDGKDPKYFVVPPMHYVAEVDSMVNASGMYPVAKAMKGYCQQNECQFSVMAGDNIYPDGATLGLDGKDDTTRFDDMFVKPFGDMGKDDPDYRIYTALGNHDWNTSREGAMAQVRFMETQKPFYMDGIFYTVKPPAGNGDIELFVIDTEVMLAAVEVKEAELNPDGSEKVHDEIDTPKEWTKPQTEAERNMVSWFESKLKNSTARWKLVLGHHPIWSSGGSKFEQARVLRELILPAMCKYADMYIAGHEHSLELHEDSCETVFGDGTEQPPLLQLLSGAAAKQRAVNVPFKSYQDKNYQQNNALWVKGMVWGYSHVQLVDDVATVKLITTPNDGSAKNNVEFTYQFNRRSGRVELSQ</sequence>
<accession>A0A0U3AR21</accession>
<dbReference type="PANTHER" id="PTHR10161">
    <property type="entry name" value="TARTRATE-RESISTANT ACID PHOSPHATASE TYPE 5"/>
    <property type="match status" value="1"/>
</dbReference>
<organism evidence="5 6">
    <name type="scientific">Lacimicrobium alkaliphilum</name>
    <dbReference type="NCBI Taxonomy" id="1526571"/>
    <lineage>
        <taxon>Bacteria</taxon>
        <taxon>Pseudomonadati</taxon>
        <taxon>Pseudomonadota</taxon>
        <taxon>Gammaproteobacteria</taxon>
        <taxon>Alteromonadales</taxon>
        <taxon>Alteromonadaceae</taxon>
        <taxon>Lacimicrobium</taxon>
    </lineage>
</organism>
<gene>
    <name evidence="5" type="ORF">AT746_04380</name>
</gene>
<evidence type="ECO:0000313" key="6">
    <source>
        <dbReference type="Proteomes" id="UP000068447"/>
    </source>
</evidence>
<feature type="chain" id="PRO_5006836175" description="Calcineurin-like phosphoesterase domain-containing protein" evidence="3">
    <location>
        <begin position="23"/>
        <end position="431"/>
    </location>
</feature>
<protein>
    <recommendedName>
        <fullName evidence="4">Calcineurin-like phosphoesterase domain-containing protein</fullName>
    </recommendedName>
</protein>
<name>A0A0U3AR21_9ALTE</name>
<keyword evidence="1 3" id="KW-0732">Signal</keyword>
<feature type="signal peptide" evidence="3">
    <location>
        <begin position="1"/>
        <end position="22"/>
    </location>
</feature>
<evidence type="ECO:0000256" key="2">
    <source>
        <dbReference type="ARBA" id="ARBA00022801"/>
    </source>
</evidence>
<reference evidence="5 6" key="1">
    <citation type="submission" date="2015-12" db="EMBL/GenBank/DDBJ databases">
        <title>Complete genome of Lacimicrobium alkaliphilum KCTC 32984.</title>
        <authorList>
            <person name="Kim S.-G."/>
            <person name="Lee Y.-J."/>
        </authorList>
    </citation>
    <scope>NUCLEOTIDE SEQUENCE [LARGE SCALE GENOMIC DNA]</scope>
    <source>
        <strain evidence="5 6">YelD216</strain>
    </source>
</reference>
<feature type="domain" description="Calcineurin-like phosphoesterase" evidence="4">
    <location>
        <begin position="108"/>
        <end position="325"/>
    </location>
</feature>
<keyword evidence="6" id="KW-1185">Reference proteome</keyword>
<evidence type="ECO:0000256" key="1">
    <source>
        <dbReference type="ARBA" id="ARBA00022729"/>
    </source>
</evidence>
<keyword evidence="2" id="KW-0378">Hydrolase</keyword>
<dbReference type="KEGG" id="lal:AT746_04380"/>
<evidence type="ECO:0000259" key="4">
    <source>
        <dbReference type="Pfam" id="PF00149"/>
    </source>
</evidence>
<evidence type="ECO:0000256" key="3">
    <source>
        <dbReference type="SAM" id="SignalP"/>
    </source>
</evidence>
<dbReference type="RefSeq" id="WP_062483956.1">
    <property type="nucleotide sequence ID" value="NZ_CP013650.1"/>
</dbReference>
<dbReference type="SUPFAM" id="SSF56300">
    <property type="entry name" value="Metallo-dependent phosphatases"/>
    <property type="match status" value="1"/>
</dbReference>
<dbReference type="Proteomes" id="UP000068447">
    <property type="component" value="Chromosome"/>
</dbReference>
<dbReference type="Pfam" id="PF00149">
    <property type="entry name" value="Metallophos"/>
    <property type="match status" value="1"/>
</dbReference>